<feature type="domain" description="NmrA-like" evidence="4">
    <location>
        <begin position="3"/>
        <end position="241"/>
    </location>
</feature>
<reference evidence="5 6" key="1">
    <citation type="journal article" date="2016" name="Mol. Biol. Evol.">
        <title>Comparative Genomics of Early-Diverging Mushroom-Forming Fungi Provides Insights into the Origins of Lignocellulose Decay Capabilities.</title>
        <authorList>
            <person name="Nagy L.G."/>
            <person name="Riley R."/>
            <person name="Tritt A."/>
            <person name="Adam C."/>
            <person name="Daum C."/>
            <person name="Floudas D."/>
            <person name="Sun H."/>
            <person name="Yadav J.S."/>
            <person name="Pangilinan J."/>
            <person name="Larsson K.H."/>
            <person name="Matsuura K."/>
            <person name="Barry K."/>
            <person name="Labutti K."/>
            <person name="Kuo R."/>
            <person name="Ohm R.A."/>
            <person name="Bhattacharya S.S."/>
            <person name="Shirouzu T."/>
            <person name="Yoshinaga Y."/>
            <person name="Martin F.M."/>
            <person name="Grigoriev I.V."/>
            <person name="Hibbett D.S."/>
        </authorList>
    </citation>
    <scope>NUCLEOTIDE SEQUENCE [LARGE SCALE GENOMIC DNA]</scope>
    <source>
        <strain evidence="5 6">HHB12733</strain>
    </source>
</reference>
<evidence type="ECO:0000259" key="4">
    <source>
        <dbReference type="Pfam" id="PF05368"/>
    </source>
</evidence>
<evidence type="ECO:0000256" key="2">
    <source>
        <dbReference type="ARBA" id="ARBA00022857"/>
    </source>
</evidence>
<protein>
    <submittedName>
        <fullName evidence="5">NAD(P)-binding protein</fullName>
    </submittedName>
</protein>
<dbReference type="Proteomes" id="UP000076842">
    <property type="component" value="Unassembled WGS sequence"/>
</dbReference>
<evidence type="ECO:0000313" key="5">
    <source>
        <dbReference type="EMBL" id="KZT59969.1"/>
    </source>
</evidence>
<dbReference type="OrthoDB" id="419598at2759"/>
<accession>A0A165I085</accession>
<dbReference type="Gene3D" id="3.90.25.10">
    <property type="entry name" value="UDP-galactose 4-epimerase, domain 1"/>
    <property type="match status" value="1"/>
</dbReference>
<name>A0A165I085_9BASI</name>
<dbReference type="GO" id="GO:0005634">
    <property type="term" value="C:nucleus"/>
    <property type="evidence" value="ECO:0007669"/>
    <property type="project" value="TreeGrafter"/>
</dbReference>
<dbReference type="PANTHER" id="PTHR42748">
    <property type="entry name" value="NITROGEN METABOLITE REPRESSION PROTEIN NMRA FAMILY MEMBER"/>
    <property type="match status" value="1"/>
</dbReference>
<dbReference type="Pfam" id="PF05368">
    <property type="entry name" value="NmrA"/>
    <property type="match status" value="1"/>
</dbReference>
<gene>
    <name evidence="5" type="ORF">CALCODRAFT_507138</name>
</gene>
<dbReference type="InterPro" id="IPR036291">
    <property type="entry name" value="NAD(P)-bd_dom_sf"/>
</dbReference>
<dbReference type="PANTHER" id="PTHR42748:SF30">
    <property type="entry name" value="NMRA-LIKE DOMAIN-CONTAINING PROTEIN"/>
    <property type="match status" value="1"/>
</dbReference>
<sequence length="315" mass="34120">MHQKLVAVCGATGKQGGSVVNALLEHGGYSIRGLTRDLASPSSQALAAKGVDMAAAETFDKESLVKAFQGAYAVFGMTVSHTEHSETDLGKNIVDACRANNVPLLVWSSLPSARETSNGKYTNVRGFDEKAEVDKYIASSGQPTVIFQTGGFTENLFTGRQLQQDPTSPSKWHVVYPFAAPDLVLACSWIEHDMGPSVLAVVDKWADAAWREELTKAKIPMCSYRITGREMAETIQRGVGSGSDGRTVTGRQTEYITADTCYPPVIPLHQWQADGYYTYAGSIPPNILVKAGVQFGTFEEYVREKVLPVVSKSST</sequence>
<organism evidence="5 6">
    <name type="scientific">Calocera cornea HHB12733</name>
    <dbReference type="NCBI Taxonomy" id="1353952"/>
    <lineage>
        <taxon>Eukaryota</taxon>
        <taxon>Fungi</taxon>
        <taxon>Dikarya</taxon>
        <taxon>Basidiomycota</taxon>
        <taxon>Agaricomycotina</taxon>
        <taxon>Dacrymycetes</taxon>
        <taxon>Dacrymycetales</taxon>
        <taxon>Dacrymycetaceae</taxon>
        <taxon>Calocera</taxon>
    </lineage>
</organism>
<evidence type="ECO:0000256" key="1">
    <source>
        <dbReference type="ARBA" id="ARBA00006328"/>
    </source>
</evidence>
<dbReference type="EMBL" id="KV423935">
    <property type="protein sequence ID" value="KZT59969.1"/>
    <property type="molecule type" value="Genomic_DNA"/>
</dbReference>
<dbReference type="STRING" id="1353952.A0A165I085"/>
<keyword evidence="2" id="KW-0521">NADP</keyword>
<comment type="similarity">
    <text evidence="1">Belongs to the NmrA-type oxidoreductase family.</text>
</comment>
<keyword evidence="3" id="KW-0560">Oxidoreductase</keyword>
<dbReference type="SUPFAM" id="SSF51735">
    <property type="entry name" value="NAD(P)-binding Rossmann-fold domains"/>
    <property type="match status" value="1"/>
</dbReference>
<dbReference type="InterPro" id="IPR051164">
    <property type="entry name" value="NmrA-like_oxidored"/>
</dbReference>
<dbReference type="InterPro" id="IPR008030">
    <property type="entry name" value="NmrA-like"/>
</dbReference>
<dbReference type="Gene3D" id="3.40.50.720">
    <property type="entry name" value="NAD(P)-binding Rossmann-like Domain"/>
    <property type="match status" value="1"/>
</dbReference>
<dbReference type="GO" id="GO:0016491">
    <property type="term" value="F:oxidoreductase activity"/>
    <property type="evidence" value="ECO:0007669"/>
    <property type="project" value="UniProtKB-KW"/>
</dbReference>
<dbReference type="AlphaFoldDB" id="A0A165I085"/>
<dbReference type="InParanoid" id="A0A165I085"/>
<evidence type="ECO:0000313" key="6">
    <source>
        <dbReference type="Proteomes" id="UP000076842"/>
    </source>
</evidence>
<proteinExistence type="inferred from homology"/>
<evidence type="ECO:0000256" key="3">
    <source>
        <dbReference type="ARBA" id="ARBA00023002"/>
    </source>
</evidence>
<keyword evidence="6" id="KW-1185">Reference proteome</keyword>